<dbReference type="SUPFAM" id="SSF82895">
    <property type="entry name" value="TSP-1 type 1 repeat"/>
    <property type="match status" value="4"/>
</dbReference>
<evidence type="ECO:0000256" key="1">
    <source>
        <dbReference type="ARBA" id="ARBA00022737"/>
    </source>
</evidence>
<dbReference type="SUPFAM" id="SSF49842">
    <property type="entry name" value="TNF-like"/>
    <property type="match status" value="1"/>
</dbReference>
<organism evidence="4 5">
    <name type="scientific">Mya arenaria</name>
    <name type="common">Soft-shell clam</name>
    <dbReference type="NCBI Taxonomy" id="6604"/>
    <lineage>
        <taxon>Eukaryota</taxon>
        <taxon>Metazoa</taxon>
        <taxon>Spiralia</taxon>
        <taxon>Lophotrochozoa</taxon>
        <taxon>Mollusca</taxon>
        <taxon>Bivalvia</taxon>
        <taxon>Autobranchia</taxon>
        <taxon>Heteroconchia</taxon>
        <taxon>Euheterodonta</taxon>
        <taxon>Imparidentia</taxon>
        <taxon>Neoheterodontei</taxon>
        <taxon>Myida</taxon>
        <taxon>Myoidea</taxon>
        <taxon>Myidae</taxon>
        <taxon>Mya</taxon>
    </lineage>
</organism>
<keyword evidence="1" id="KW-0677">Repeat</keyword>
<dbReference type="Gene3D" id="2.20.100.10">
    <property type="entry name" value="Thrombospondin type-1 (TSP1) repeat"/>
    <property type="match status" value="4"/>
</dbReference>
<dbReference type="EMBL" id="CP111017">
    <property type="protein sequence ID" value="WAR08199.1"/>
    <property type="molecule type" value="Genomic_DNA"/>
</dbReference>
<evidence type="ECO:0000259" key="3">
    <source>
        <dbReference type="PROSITE" id="PS50871"/>
    </source>
</evidence>
<name>A0ABY7EGI9_MYAAR</name>
<dbReference type="Pfam" id="PF00090">
    <property type="entry name" value="TSP_1"/>
    <property type="match status" value="4"/>
</dbReference>
<sequence>MRFLEKTFVVDSSAKAIRSVEACLLKHREKCKRLNRIKLKRRSFNKNDLATYMGCCYDGEAHNMCGRQGGETGASDKTTGEIFAVLHVYATRENVQNETIEMEKKVDDLIGKANDVVGNIDEQRSTIEDGIMVTIRALHSFWSDWSAWSDCSQSCDTGSRSRNRKCDVNPPLNDSICIGNETATEECVIHEYCPFDGSWSLWGSWGQCDVTCGNGTMTRDRTCDSRALDHDGDECQGDKEQTTSCVVNQCPVGWTSWSDWSSCSVTCGIGQRQKSRSCQNPSASIINNKCPGNVEEIQICSSSSCTVGWTSWSAWSSCSVTCGTGLQKRSRSCQNPMTSLINDSCSGSSAFTATGYAPYGSDSIRFPSVILNEGNDYNSATGVFTCRVPGLYLVTATIGKYWTLSVDYVPCFIQLNGDNKLYLYHDPHGDDKDGYTSSATGIFRLNVYNLISVGGCSYRESIYDSKATSFSAVLIRPDQL</sequence>
<evidence type="ECO:0000313" key="4">
    <source>
        <dbReference type="EMBL" id="WAR08199.1"/>
    </source>
</evidence>
<evidence type="ECO:0000313" key="5">
    <source>
        <dbReference type="Proteomes" id="UP001164746"/>
    </source>
</evidence>
<feature type="domain" description="C1q" evidence="3">
    <location>
        <begin position="336"/>
        <end position="480"/>
    </location>
</feature>
<dbReference type="PRINTS" id="PR00007">
    <property type="entry name" value="COMPLEMNTC1Q"/>
</dbReference>
<dbReference type="InterPro" id="IPR000884">
    <property type="entry name" value="TSP1_rpt"/>
</dbReference>
<reference evidence="4" key="1">
    <citation type="submission" date="2022-11" db="EMBL/GenBank/DDBJ databases">
        <title>Centuries of genome instability and evolution in soft-shell clam transmissible cancer (bioRxiv).</title>
        <authorList>
            <person name="Hart S.F.M."/>
            <person name="Yonemitsu M.A."/>
            <person name="Giersch R.M."/>
            <person name="Beal B.F."/>
            <person name="Arriagada G."/>
            <person name="Davis B.W."/>
            <person name="Ostrander E.A."/>
            <person name="Goff S.P."/>
            <person name="Metzger M.J."/>
        </authorList>
    </citation>
    <scope>NUCLEOTIDE SEQUENCE</scope>
    <source>
        <strain evidence="4">MELC-2E11</strain>
        <tissue evidence="4">Siphon/mantle</tissue>
    </source>
</reference>
<keyword evidence="2" id="KW-1015">Disulfide bond</keyword>
<dbReference type="SMART" id="SM00110">
    <property type="entry name" value="C1Q"/>
    <property type="match status" value="1"/>
</dbReference>
<dbReference type="Proteomes" id="UP001164746">
    <property type="component" value="Chromosome 6"/>
</dbReference>
<dbReference type="InterPro" id="IPR036383">
    <property type="entry name" value="TSP1_rpt_sf"/>
</dbReference>
<dbReference type="InterPro" id="IPR008983">
    <property type="entry name" value="Tumour_necrosis_fac-like_dom"/>
</dbReference>
<accession>A0ABY7EGI9</accession>
<dbReference type="PROSITE" id="PS50092">
    <property type="entry name" value="TSP1"/>
    <property type="match status" value="4"/>
</dbReference>
<dbReference type="PROSITE" id="PS50871">
    <property type="entry name" value="C1Q"/>
    <property type="match status" value="1"/>
</dbReference>
<proteinExistence type="predicted"/>
<dbReference type="SMART" id="SM00209">
    <property type="entry name" value="TSP1"/>
    <property type="match status" value="4"/>
</dbReference>
<protein>
    <submittedName>
        <fullName evidence="4">HMCN1-like protein</fullName>
    </submittedName>
</protein>
<dbReference type="Gene3D" id="2.60.120.40">
    <property type="match status" value="1"/>
</dbReference>
<evidence type="ECO:0000256" key="2">
    <source>
        <dbReference type="ARBA" id="ARBA00023157"/>
    </source>
</evidence>
<dbReference type="PANTHER" id="PTHR22906:SF21">
    <property type="entry name" value="SEMA DOMAIN-CONTAINING PROTEIN"/>
    <property type="match status" value="1"/>
</dbReference>
<dbReference type="PANTHER" id="PTHR22906">
    <property type="entry name" value="PROPERDIN"/>
    <property type="match status" value="1"/>
</dbReference>
<dbReference type="Pfam" id="PF00386">
    <property type="entry name" value="C1q"/>
    <property type="match status" value="1"/>
</dbReference>
<dbReference type="InterPro" id="IPR052065">
    <property type="entry name" value="Compl_asym_regulator"/>
</dbReference>
<keyword evidence="5" id="KW-1185">Reference proteome</keyword>
<dbReference type="InterPro" id="IPR001073">
    <property type="entry name" value="C1q_dom"/>
</dbReference>
<gene>
    <name evidence="4" type="ORF">MAR_018157</name>
</gene>